<organism evidence="1 2">
    <name type="scientific">Blautia hydrogenotrophica (strain DSM 10507 / JCM 14656 / S5a33)</name>
    <name type="common">Ruminococcus hydrogenotrophicus</name>
    <dbReference type="NCBI Taxonomy" id="476272"/>
    <lineage>
        <taxon>Bacteria</taxon>
        <taxon>Bacillati</taxon>
        <taxon>Bacillota</taxon>
        <taxon>Clostridia</taxon>
        <taxon>Lachnospirales</taxon>
        <taxon>Lachnospiraceae</taxon>
        <taxon>Blautia</taxon>
    </lineage>
</organism>
<dbReference type="AlphaFoldDB" id="C0CLT7"/>
<sequence>MKRKSKKNLAGRDSFFVIGRPVEGMGVEVGFPILLFTRNFALFCLKTPRAFGIIY</sequence>
<reference evidence="1 2" key="1">
    <citation type="submission" date="2009-01" db="EMBL/GenBank/DDBJ databases">
        <authorList>
            <person name="Fulton L."/>
            <person name="Clifton S."/>
            <person name="Fulton B."/>
            <person name="Xu J."/>
            <person name="Minx P."/>
            <person name="Pepin K.H."/>
            <person name="Johnson M."/>
            <person name="Bhonagiri V."/>
            <person name="Nash W.E."/>
            <person name="Mardis E.R."/>
            <person name="Wilson R.K."/>
        </authorList>
    </citation>
    <scope>NUCLEOTIDE SEQUENCE [LARGE SCALE GENOMIC DNA]</scope>
    <source>
        <strain evidence="2">DSM 10507 / JCM 14656 / S5a33</strain>
    </source>
</reference>
<name>C0CLT7_BLAHS</name>
<evidence type="ECO:0000313" key="1">
    <source>
        <dbReference type="EMBL" id="EEG49262.1"/>
    </source>
</evidence>
<dbReference type="EMBL" id="ACBZ01000094">
    <property type="protein sequence ID" value="EEG49262.1"/>
    <property type="molecule type" value="Genomic_DNA"/>
</dbReference>
<gene>
    <name evidence="1" type="ORF">RUMHYD_01810</name>
</gene>
<reference evidence="1 2" key="2">
    <citation type="submission" date="2009-02" db="EMBL/GenBank/DDBJ databases">
        <title>Draft genome sequence of Blautia hydrogenotrophica DSM 10507 (Ruminococcus hydrogenotrophicus DSM 10507).</title>
        <authorList>
            <person name="Sudarsanam P."/>
            <person name="Ley R."/>
            <person name="Guruge J."/>
            <person name="Turnbaugh P.J."/>
            <person name="Mahowald M."/>
            <person name="Liep D."/>
            <person name="Gordon J."/>
        </authorList>
    </citation>
    <scope>NUCLEOTIDE SEQUENCE [LARGE SCALE GENOMIC DNA]</scope>
    <source>
        <strain evidence="2">DSM 10507 / JCM 14656 / S5a33</strain>
    </source>
</reference>
<evidence type="ECO:0000313" key="2">
    <source>
        <dbReference type="Proteomes" id="UP000003100"/>
    </source>
</evidence>
<protein>
    <submittedName>
        <fullName evidence="1">Uncharacterized protein</fullName>
    </submittedName>
</protein>
<dbReference type="Proteomes" id="UP000003100">
    <property type="component" value="Unassembled WGS sequence"/>
</dbReference>
<accession>C0CLT7</accession>
<proteinExistence type="predicted"/>
<comment type="caution">
    <text evidence="1">The sequence shown here is derived from an EMBL/GenBank/DDBJ whole genome shotgun (WGS) entry which is preliminary data.</text>
</comment>
<keyword evidence="2" id="KW-1185">Reference proteome</keyword>
<dbReference type="HOGENOM" id="CLU_3022872_0_0_9"/>
<dbReference type="PATRIC" id="fig|476272.21.peg.2187"/>